<dbReference type="WBParaSite" id="MCU_010840-RA">
    <property type="protein sequence ID" value="MCU_010840-RA"/>
    <property type="gene ID" value="MCU_010840"/>
</dbReference>
<accession>A0A5K3FSG0</accession>
<feature type="chain" id="PRO_5024460049" evidence="1">
    <location>
        <begin position="31"/>
        <end position="119"/>
    </location>
</feature>
<sequence length="119" mass="13385">MSVSFTCSYSCVSLLILLFVFVCLSPCINATTLSFPSMEHDSDDGAADDAGVEGHLPFRQYLVQHKRKLPYLLGNIRYKRPFDEDETGRKEIVDGRELVKKALDYLYGGVRYRRATGAA</sequence>
<evidence type="ECO:0000313" key="2">
    <source>
        <dbReference type="WBParaSite" id="MCU_010840-RA"/>
    </source>
</evidence>
<organism evidence="2">
    <name type="scientific">Mesocestoides corti</name>
    <name type="common">Flatworm</name>
    <dbReference type="NCBI Taxonomy" id="53468"/>
    <lineage>
        <taxon>Eukaryota</taxon>
        <taxon>Metazoa</taxon>
        <taxon>Spiralia</taxon>
        <taxon>Lophotrochozoa</taxon>
        <taxon>Platyhelminthes</taxon>
        <taxon>Cestoda</taxon>
        <taxon>Eucestoda</taxon>
        <taxon>Cyclophyllidea</taxon>
        <taxon>Mesocestoididae</taxon>
        <taxon>Mesocestoides</taxon>
    </lineage>
</organism>
<protein>
    <submittedName>
        <fullName evidence="2">GLUCAGON domain-containing protein</fullName>
    </submittedName>
</protein>
<name>A0A5K3FSG0_MESCO</name>
<evidence type="ECO:0000256" key="1">
    <source>
        <dbReference type="SAM" id="SignalP"/>
    </source>
</evidence>
<reference evidence="2" key="1">
    <citation type="submission" date="2019-11" db="UniProtKB">
        <authorList>
            <consortium name="WormBaseParasite"/>
        </authorList>
    </citation>
    <scope>IDENTIFICATION</scope>
</reference>
<keyword evidence="1" id="KW-0732">Signal</keyword>
<dbReference type="AlphaFoldDB" id="A0A5K3FSG0"/>
<feature type="signal peptide" evidence="1">
    <location>
        <begin position="1"/>
        <end position="30"/>
    </location>
</feature>
<proteinExistence type="predicted"/>